<comment type="caution">
    <text evidence="10">The sequence shown here is derived from an EMBL/GenBank/DDBJ whole genome shotgun (WGS) entry which is preliminary data.</text>
</comment>
<evidence type="ECO:0000256" key="2">
    <source>
        <dbReference type="ARBA" id="ARBA00004296"/>
    </source>
</evidence>
<dbReference type="GO" id="GO:0046872">
    <property type="term" value="F:metal ion binding"/>
    <property type="evidence" value="ECO:0007669"/>
    <property type="project" value="UniProtKB-KW"/>
</dbReference>
<dbReference type="PROSITE" id="PS00485">
    <property type="entry name" value="A_DEAMINASE"/>
    <property type="match status" value="1"/>
</dbReference>
<dbReference type="InterPro" id="IPR006650">
    <property type="entry name" value="A/AMP_deam_AS"/>
</dbReference>
<evidence type="ECO:0000313" key="10">
    <source>
        <dbReference type="EMBL" id="KAJ9585088.1"/>
    </source>
</evidence>
<feature type="domain" description="Adenosine deaminase" evidence="9">
    <location>
        <begin position="15"/>
        <end position="166"/>
    </location>
</feature>
<evidence type="ECO:0000256" key="7">
    <source>
        <dbReference type="ARBA" id="ARBA00022801"/>
    </source>
</evidence>
<evidence type="ECO:0000259" key="9">
    <source>
        <dbReference type="Pfam" id="PF00962"/>
    </source>
</evidence>
<reference evidence="10" key="1">
    <citation type="journal article" date="2023" name="IScience">
        <title>Live-bearing cockroach genome reveals convergent evolutionary mechanisms linked to viviparity in insects and beyond.</title>
        <authorList>
            <person name="Fouks B."/>
            <person name="Harrison M.C."/>
            <person name="Mikhailova A.A."/>
            <person name="Marchal E."/>
            <person name="English S."/>
            <person name="Carruthers M."/>
            <person name="Jennings E.C."/>
            <person name="Chiamaka E.L."/>
            <person name="Frigard R.A."/>
            <person name="Pippel M."/>
            <person name="Attardo G.M."/>
            <person name="Benoit J.B."/>
            <person name="Bornberg-Bauer E."/>
            <person name="Tobe S.S."/>
        </authorList>
    </citation>
    <scope>NUCLEOTIDE SEQUENCE</scope>
    <source>
        <strain evidence="10">Stay&amp;Tobe</strain>
    </source>
</reference>
<evidence type="ECO:0000256" key="8">
    <source>
        <dbReference type="ARBA" id="ARBA00022833"/>
    </source>
</evidence>
<gene>
    <name evidence="10" type="ORF">L9F63_020566</name>
</gene>
<dbReference type="GO" id="GO:0046103">
    <property type="term" value="P:inosine biosynthetic process"/>
    <property type="evidence" value="ECO:0007669"/>
    <property type="project" value="TreeGrafter"/>
</dbReference>
<evidence type="ECO:0000256" key="5">
    <source>
        <dbReference type="ARBA" id="ARBA00018099"/>
    </source>
</evidence>
<dbReference type="EC" id="3.5.4.4" evidence="4"/>
<dbReference type="SUPFAM" id="SSF51556">
    <property type="entry name" value="Metallo-dependent hydrolases"/>
    <property type="match status" value="1"/>
</dbReference>
<keyword evidence="11" id="KW-1185">Reference proteome</keyword>
<proteinExistence type="inferred from homology"/>
<dbReference type="GO" id="GO:0009168">
    <property type="term" value="P:purine ribonucleoside monophosphate biosynthetic process"/>
    <property type="evidence" value="ECO:0007669"/>
    <property type="project" value="InterPro"/>
</dbReference>
<evidence type="ECO:0000256" key="6">
    <source>
        <dbReference type="ARBA" id="ARBA00022723"/>
    </source>
</evidence>
<evidence type="ECO:0000256" key="3">
    <source>
        <dbReference type="ARBA" id="ARBA00006676"/>
    </source>
</evidence>
<keyword evidence="6" id="KW-0479">Metal-binding</keyword>
<dbReference type="GO" id="GO:0043103">
    <property type="term" value="P:hypoxanthine salvage"/>
    <property type="evidence" value="ECO:0007669"/>
    <property type="project" value="TreeGrafter"/>
</dbReference>
<dbReference type="GO" id="GO:0006154">
    <property type="term" value="P:adenosine catabolic process"/>
    <property type="evidence" value="ECO:0007669"/>
    <property type="project" value="TreeGrafter"/>
</dbReference>
<sequence length="172" mass="19526">MYFAVEVPDKGEELTVFEEAYKKGIHRTVHAGESGPAEMVRRAVELYHAERIGHGYHVLQDKSIYETVKKQNIHLENCPWSSYLTGSIPLSEAKHPIVQFAEDGANFSISTDDPSVTGYNLQGDYELVNNYFRLTEAHLVKANLNAAKSCFLPEDEKKKLVSDLEEIYGFYH</sequence>
<dbReference type="GO" id="GO:0004000">
    <property type="term" value="F:adenosine deaminase activity"/>
    <property type="evidence" value="ECO:0007669"/>
    <property type="project" value="TreeGrafter"/>
</dbReference>
<comment type="cofactor">
    <cofactor evidence="1">
        <name>Zn(2+)</name>
        <dbReference type="ChEBI" id="CHEBI:29105"/>
    </cofactor>
</comment>
<dbReference type="InterPro" id="IPR001365">
    <property type="entry name" value="A_deaminase_dom"/>
</dbReference>
<accession>A0AAD8ECC3</accession>
<dbReference type="PANTHER" id="PTHR11409">
    <property type="entry name" value="ADENOSINE DEAMINASE"/>
    <property type="match status" value="1"/>
</dbReference>
<dbReference type="AlphaFoldDB" id="A0AAD8ECC3"/>
<name>A0AAD8ECC3_DIPPU</name>
<protein>
    <recommendedName>
        <fullName evidence="5">Adenosine deaminase</fullName>
        <ecNumber evidence="4">3.5.4.4</ecNumber>
    </recommendedName>
</protein>
<dbReference type="GO" id="GO:0060169">
    <property type="term" value="P:negative regulation of adenosine receptor signaling pathway"/>
    <property type="evidence" value="ECO:0007669"/>
    <property type="project" value="TreeGrafter"/>
</dbReference>
<dbReference type="InterPro" id="IPR006330">
    <property type="entry name" value="Ado/ade_deaminase"/>
</dbReference>
<comment type="similarity">
    <text evidence="3">Belongs to the metallo-dependent hydrolases superfamily. Adenosine and AMP deaminases family.</text>
</comment>
<evidence type="ECO:0000256" key="1">
    <source>
        <dbReference type="ARBA" id="ARBA00001947"/>
    </source>
</evidence>
<dbReference type="GO" id="GO:0009897">
    <property type="term" value="C:external side of plasma membrane"/>
    <property type="evidence" value="ECO:0007669"/>
    <property type="project" value="TreeGrafter"/>
</dbReference>
<evidence type="ECO:0000256" key="4">
    <source>
        <dbReference type="ARBA" id="ARBA00012784"/>
    </source>
</evidence>
<keyword evidence="7" id="KW-0378">Hydrolase</keyword>
<comment type="subcellular location">
    <subcellularLocation>
        <location evidence="2">Cell membrane</location>
        <topology evidence="2">Peripheral membrane protein</topology>
        <orientation evidence="2">Extracellular side</orientation>
    </subcellularLocation>
</comment>
<dbReference type="EMBL" id="JASPKZ010007305">
    <property type="protein sequence ID" value="KAJ9585088.1"/>
    <property type="molecule type" value="Genomic_DNA"/>
</dbReference>
<evidence type="ECO:0000313" key="11">
    <source>
        <dbReference type="Proteomes" id="UP001233999"/>
    </source>
</evidence>
<dbReference type="PANTHER" id="PTHR11409:SF43">
    <property type="entry name" value="ADENOSINE DEAMINASE"/>
    <property type="match status" value="1"/>
</dbReference>
<dbReference type="Proteomes" id="UP001233999">
    <property type="component" value="Unassembled WGS sequence"/>
</dbReference>
<dbReference type="InterPro" id="IPR032466">
    <property type="entry name" value="Metal_Hydrolase"/>
</dbReference>
<dbReference type="Gene3D" id="3.20.20.140">
    <property type="entry name" value="Metal-dependent hydrolases"/>
    <property type="match status" value="1"/>
</dbReference>
<keyword evidence="8" id="KW-0862">Zinc</keyword>
<dbReference type="GO" id="GO:0005829">
    <property type="term" value="C:cytosol"/>
    <property type="evidence" value="ECO:0007669"/>
    <property type="project" value="TreeGrafter"/>
</dbReference>
<organism evidence="10 11">
    <name type="scientific">Diploptera punctata</name>
    <name type="common">Pacific beetle cockroach</name>
    <dbReference type="NCBI Taxonomy" id="6984"/>
    <lineage>
        <taxon>Eukaryota</taxon>
        <taxon>Metazoa</taxon>
        <taxon>Ecdysozoa</taxon>
        <taxon>Arthropoda</taxon>
        <taxon>Hexapoda</taxon>
        <taxon>Insecta</taxon>
        <taxon>Pterygota</taxon>
        <taxon>Neoptera</taxon>
        <taxon>Polyneoptera</taxon>
        <taxon>Dictyoptera</taxon>
        <taxon>Blattodea</taxon>
        <taxon>Blaberoidea</taxon>
        <taxon>Blaberidae</taxon>
        <taxon>Diplopterinae</taxon>
        <taxon>Diploptera</taxon>
    </lineage>
</organism>
<dbReference type="Pfam" id="PF00962">
    <property type="entry name" value="A_deaminase"/>
    <property type="match status" value="1"/>
</dbReference>
<reference evidence="10" key="2">
    <citation type="submission" date="2023-05" db="EMBL/GenBank/DDBJ databases">
        <authorList>
            <person name="Fouks B."/>
        </authorList>
    </citation>
    <scope>NUCLEOTIDE SEQUENCE</scope>
    <source>
        <strain evidence="10">Stay&amp;Tobe</strain>
        <tissue evidence="10">Testes</tissue>
    </source>
</reference>